<dbReference type="EMBL" id="QNZJ01000326">
    <property type="protein sequence ID" value="RTZ83394.1"/>
    <property type="molecule type" value="Genomic_DNA"/>
</dbReference>
<evidence type="ECO:0000313" key="6">
    <source>
        <dbReference type="EMBL" id="RTZ86460.1"/>
    </source>
</evidence>
<evidence type="ECO:0000313" key="8">
    <source>
        <dbReference type="Proteomes" id="UP000286801"/>
    </source>
</evidence>
<name>A0A432G945_9DELT</name>
<feature type="domain" description="Putative exodeoxyribonuclease 8 PDDEXK-like" evidence="1">
    <location>
        <begin position="39"/>
        <end position="241"/>
    </location>
</feature>
<dbReference type="Proteomes" id="UP000287917">
    <property type="component" value="Unassembled WGS sequence"/>
</dbReference>
<protein>
    <recommendedName>
        <fullName evidence="1">Putative exodeoxyribonuclease 8 PDDEXK-like domain-containing protein</fullName>
    </recommendedName>
</protein>
<organism evidence="3 8">
    <name type="scientific">SAR324 cluster bacterium</name>
    <dbReference type="NCBI Taxonomy" id="2024889"/>
    <lineage>
        <taxon>Bacteria</taxon>
        <taxon>Deltaproteobacteria</taxon>
        <taxon>SAR324 cluster</taxon>
    </lineage>
</organism>
<dbReference type="InterPro" id="IPR024432">
    <property type="entry name" value="Put_RecE_PDDEXK-like_dom"/>
</dbReference>
<evidence type="ECO:0000313" key="2">
    <source>
        <dbReference type="EMBL" id="RTZ78158.1"/>
    </source>
</evidence>
<gene>
    <name evidence="5" type="ORF">DSY94_01845</name>
    <name evidence="4" type="ORF">DSY95_07530</name>
    <name evidence="6" type="ORF">DSY96_02910</name>
    <name evidence="3" type="ORF">DSY97_04675</name>
    <name evidence="2" type="ORF">DSY98_07780</name>
</gene>
<dbReference type="EMBL" id="QNZL01000127">
    <property type="protein sequence ID" value="RTZ79801.1"/>
    <property type="molecule type" value="Genomic_DNA"/>
</dbReference>
<dbReference type="EMBL" id="QNZK01000104">
    <property type="protein sequence ID" value="RTZ86460.1"/>
    <property type="molecule type" value="Genomic_DNA"/>
</dbReference>
<dbReference type="Proteomes" id="UP000286801">
    <property type="component" value="Unassembled WGS sequence"/>
</dbReference>
<sequence length="244" mass="28150">MNKTEAFGIVHNLPFEEYRQLPGLNQSTLKQWLSTASKQNDTYKNLQAMQFGSAGHCLLLEEEKFEELYVRAPNGLRQRGKLGKERWAEFSEQHSRKTVLKANEWERLQNIRRVFQIHPQIKKLWASGKAEVSLFWQDPEFCLDCKARLDWFDPDSGIIVDLKFTNNVGKAGVQKPIQDYYAVQAAWYSRGVYQLTKKTADFLFVFIEKYAPHSIRVVPVSAGDLKHGLQKIESAVKNISNANK</sequence>
<reference evidence="7 8" key="1">
    <citation type="submission" date="2018-06" db="EMBL/GenBank/DDBJ databases">
        <title>Combined omics and stable isotope probing to characterize newly discovered Mariana Back-Arc vent microbial communities.</title>
        <authorList>
            <person name="Trembath-Reichert E."/>
            <person name="Huber J.A."/>
        </authorList>
    </citation>
    <scope>NUCLEOTIDE SEQUENCE [LARGE SCALE GENOMIC DNA]</scope>
    <source>
        <strain evidence="5">MAG 24</strain>
        <strain evidence="4">MAG 54</strain>
        <strain evidence="6">MAG 58</strain>
        <strain evidence="3">MAG 63_1</strain>
        <strain evidence="2">MAG 63_2</strain>
    </source>
</reference>
<evidence type="ECO:0000313" key="3">
    <source>
        <dbReference type="EMBL" id="RTZ79801.1"/>
    </source>
</evidence>
<dbReference type="Gene3D" id="3.90.320.10">
    <property type="match status" value="1"/>
</dbReference>
<evidence type="ECO:0000313" key="5">
    <source>
        <dbReference type="EMBL" id="RTZ86331.1"/>
    </source>
</evidence>
<dbReference type="InterPro" id="IPR011604">
    <property type="entry name" value="PDDEXK-like_dom_sf"/>
</dbReference>
<dbReference type="EMBL" id="QNZI01000052">
    <property type="protein sequence ID" value="RTZ86331.1"/>
    <property type="molecule type" value="Genomic_DNA"/>
</dbReference>
<proteinExistence type="predicted"/>
<accession>A0A432G945</accession>
<comment type="caution">
    <text evidence="3">The sequence shown here is derived from an EMBL/GenBank/DDBJ whole genome shotgun (WGS) entry which is preliminary data.</text>
</comment>
<evidence type="ECO:0000313" key="7">
    <source>
        <dbReference type="Proteomes" id="UP000286732"/>
    </source>
</evidence>
<dbReference type="Pfam" id="PF12684">
    <property type="entry name" value="DUF3799"/>
    <property type="match status" value="1"/>
</dbReference>
<dbReference type="Proteomes" id="UP000286732">
    <property type="component" value="Unassembled WGS sequence"/>
</dbReference>
<evidence type="ECO:0000259" key="1">
    <source>
        <dbReference type="Pfam" id="PF12684"/>
    </source>
</evidence>
<dbReference type="Proteomes" id="UP000287176">
    <property type="component" value="Unassembled WGS sequence"/>
</dbReference>
<dbReference type="Proteomes" id="UP000287719">
    <property type="component" value="Unassembled WGS sequence"/>
</dbReference>
<evidence type="ECO:0000313" key="4">
    <source>
        <dbReference type="EMBL" id="RTZ83394.1"/>
    </source>
</evidence>
<dbReference type="EMBL" id="QNZM01000305">
    <property type="protein sequence ID" value="RTZ78158.1"/>
    <property type="molecule type" value="Genomic_DNA"/>
</dbReference>
<dbReference type="AlphaFoldDB" id="A0A432G945"/>